<feature type="region of interest" description="Disordered" evidence="5">
    <location>
        <begin position="293"/>
        <end position="321"/>
    </location>
</feature>
<evidence type="ECO:0000259" key="7">
    <source>
        <dbReference type="PROSITE" id="PS51007"/>
    </source>
</evidence>
<evidence type="ECO:0000256" key="1">
    <source>
        <dbReference type="ARBA" id="ARBA00022617"/>
    </source>
</evidence>
<protein>
    <submittedName>
        <fullName evidence="8">Cytochrome c</fullName>
    </submittedName>
</protein>
<evidence type="ECO:0000256" key="4">
    <source>
        <dbReference type="PROSITE-ProRule" id="PRU00433"/>
    </source>
</evidence>
<sequence length="433" mass="46056">MHRRVSSAVYGTLLVGSALLSGCASVANTAYPPIRADMSSEALARGESIFRGACEGCHRGPDAERVTGAPMKDAPGWLGSLYTANLTAHPTAGIGSAKDEELARVIRYGVSRDGRLIPMPSSIMGDKDLAAVLGFMRSQHPLFEADATVAPRTEFSFFGGLAYRMVSRVPEHPASGMPVPPKGPTVEYGRYMASVLDCAGCHTDSFDPKDADGPKGFSGGREFLGADGKPIHSSNITFDATGIQGWSLEDFTRAVRDGLAPGAIVRFPMPRYRGADDVDMKALYEYLRSLPPRRHEVPGARPRTAPAAEAPSAEVTSDSLSTRALEPGSLVRTSASAELVELVLAQAGPRKDVDAAALFSRLGCTLCHAPGARYHERIVNAAGKPEQELVKWIRNPEKFVPGTAMPTYASLIDEPTALVLARWIKAGGPKAGK</sequence>
<evidence type="ECO:0000256" key="6">
    <source>
        <dbReference type="SAM" id="SignalP"/>
    </source>
</evidence>
<gene>
    <name evidence="8" type="ORF">F0U60_04285</name>
</gene>
<dbReference type="PROSITE" id="PS51257">
    <property type="entry name" value="PROKAR_LIPOPROTEIN"/>
    <property type="match status" value="1"/>
</dbReference>
<feature type="signal peptide" evidence="6">
    <location>
        <begin position="1"/>
        <end position="26"/>
    </location>
</feature>
<keyword evidence="2 4" id="KW-0479">Metal-binding</keyword>
<keyword evidence="6" id="KW-0732">Signal</keyword>
<dbReference type="InterPro" id="IPR051459">
    <property type="entry name" value="Cytochrome_c-type_DH"/>
</dbReference>
<proteinExistence type="predicted"/>
<feature type="domain" description="Cytochrome c" evidence="7">
    <location>
        <begin position="41"/>
        <end position="140"/>
    </location>
</feature>
<dbReference type="PANTHER" id="PTHR35008">
    <property type="entry name" value="BLL4482 PROTEIN-RELATED"/>
    <property type="match status" value="1"/>
</dbReference>
<dbReference type="Gene3D" id="1.10.760.10">
    <property type="entry name" value="Cytochrome c-like domain"/>
    <property type="match status" value="1"/>
</dbReference>
<feature type="chain" id="PRO_5047077722" evidence="6">
    <location>
        <begin position="27"/>
        <end position="433"/>
    </location>
</feature>
<name>A0ABY9WIL3_9BACT</name>
<dbReference type="PROSITE" id="PS51007">
    <property type="entry name" value="CYTC"/>
    <property type="match status" value="2"/>
</dbReference>
<reference evidence="8 9" key="1">
    <citation type="submission" date="2019-08" db="EMBL/GenBank/DDBJ databases">
        <title>Archangium and Cystobacter genomes.</title>
        <authorList>
            <person name="Chen I.-C.K."/>
            <person name="Wielgoss S."/>
        </authorList>
    </citation>
    <scope>NUCLEOTIDE SEQUENCE [LARGE SCALE GENOMIC DNA]</scope>
    <source>
        <strain evidence="8 9">Cbm 6</strain>
    </source>
</reference>
<accession>A0ABY9WIL3</accession>
<evidence type="ECO:0000256" key="2">
    <source>
        <dbReference type="ARBA" id="ARBA00022723"/>
    </source>
</evidence>
<dbReference type="SUPFAM" id="SSF46626">
    <property type="entry name" value="Cytochrome c"/>
    <property type="match status" value="3"/>
</dbReference>
<keyword evidence="9" id="KW-1185">Reference proteome</keyword>
<dbReference type="PANTHER" id="PTHR35008:SF4">
    <property type="entry name" value="BLL4482 PROTEIN"/>
    <property type="match status" value="1"/>
</dbReference>
<evidence type="ECO:0000256" key="5">
    <source>
        <dbReference type="SAM" id="MobiDB-lite"/>
    </source>
</evidence>
<evidence type="ECO:0000313" key="9">
    <source>
        <dbReference type="Proteomes" id="UP001611383"/>
    </source>
</evidence>
<keyword evidence="1 4" id="KW-0349">Heme</keyword>
<dbReference type="Proteomes" id="UP001611383">
    <property type="component" value="Chromosome"/>
</dbReference>
<dbReference type="RefSeq" id="WP_395814236.1">
    <property type="nucleotide sequence ID" value="NZ_CP043494.1"/>
</dbReference>
<dbReference type="InterPro" id="IPR009056">
    <property type="entry name" value="Cyt_c-like_dom"/>
</dbReference>
<feature type="domain" description="Cytochrome c" evidence="7">
    <location>
        <begin position="184"/>
        <end position="291"/>
    </location>
</feature>
<dbReference type="EMBL" id="CP043494">
    <property type="protein sequence ID" value="WNG43400.1"/>
    <property type="molecule type" value="Genomic_DNA"/>
</dbReference>
<evidence type="ECO:0000256" key="3">
    <source>
        <dbReference type="ARBA" id="ARBA00023004"/>
    </source>
</evidence>
<dbReference type="InterPro" id="IPR036909">
    <property type="entry name" value="Cyt_c-like_dom_sf"/>
</dbReference>
<keyword evidence="3 4" id="KW-0408">Iron</keyword>
<organism evidence="8 9">
    <name type="scientific">Archangium minus</name>
    <dbReference type="NCBI Taxonomy" id="83450"/>
    <lineage>
        <taxon>Bacteria</taxon>
        <taxon>Pseudomonadati</taxon>
        <taxon>Myxococcota</taxon>
        <taxon>Myxococcia</taxon>
        <taxon>Myxococcales</taxon>
        <taxon>Cystobacterineae</taxon>
        <taxon>Archangiaceae</taxon>
        <taxon>Archangium</taxon>
    </lineage>
</organism>
<feature type="compositionally biased region" description="Low complexity" evidence="5">
    <location>
        <begin position="299"/>
        <end position="317"/>
    </location>
</feature>
<dbReference type="Pfam" id="PF13442">
    <property type="entry name" value="Cytochrome_CBB3"/>
    <property type="match status" value="1"/>
</dbReference>
<evidence type="ECO:0000313" key="8">
    <source>
        <dbReference type="EMBL" id="WNG43400.1"/>
    </source>
</evidence>